<comment type="caution">
    <text evidence="7">The sequence shown here is derived from an EMBL/GenBank/DDBJ whole genome shotgun (WGS) entry which is preliminary data.</text>
</comment>
<dbReference type="GO" id="GO:1990961">
    <property type="term" value="P:xenobiotic detoxification by transmembrane export across the plasma membrane"/>
    <property type="evidence" value="ECO:0007669"/>
    <property type="project" value="InterPro"/>
</dbReference>
<dbReference type="GO" id="GO:0016020">
    <property type="term" value="C:membrane"/>
    <property type="evidence" value="ECO:0007669"/>
    <property type="project" value="UniProtKB-SubCell"/>
</dbReference>
<feature type="transmembrane region" description="Helical" evidence="6">
    <location>
        <begin position="424"/>
        <end position="441"/>
    </location>
</feature>
<evidence type="ECO:0000256" key="4">
    <source>
        <dbReference type="ARBA" id="ARBA00022989"/>
    </source>
</evidence>
<protein>
    <recommendedName>
        <fullName evidence="6">Protein DETOXIFICATION</fullName>
    </recommendedName>
    <alternativeName>
        <fullName evidence="6">Multidrug and toxic compound extrusion protein</fullName>
    </alternativeName>
</protein>
<comment type="similarity">
    <text evidence="2 6">Belongs to the multi antimicrobial extrusion (MATE) (TC 2.A.66.1) family.</text>
</comment>
<evidence type="ECO:0000256" key="3">
    <source>
        <dbReference type="ARBA" id="ARBA00022692"/>
    </source>
</evidence>
<feature type="transmembrane region" description="Helical" evidence="6">
    <location>
        <begin position="453"/>
        <end position="475"/>
    </location>
</feature>
<dbReference type="NCBIfam" id="TIGR00797">
    <property type="entry name" value="matE"/>
    <property type="match status" value="1"/>
</dbReference>
<feature type="transmembrane region" description="Helical" evidence="6">
    <location>
        <begin position="85"/>
        <end position="110"/>
    </location>
</feature>
<dbReference type="InterPro" id="IPR045069">
    <property type="entry name" value="MATE_euk"/>
</dbReference>
<keyword evidence="3 6" id="KW-0812">Transmembrane</keyword>
<feature type="transmembrane region" description="Helical" evidence="6">
    <location>
        <begin position="481"/>
        <end position="504"/>
    </location>
</feature>
<feature type="transmembrane region" description="Helical" evidence="6">
    <location>
        <begin position="303"/>
        <end position="327"/>
    </location>
</feature>
<feature type="transmembrane region" description="Helical" evidence="6">
    <location>
        <begin position="46"/>
        <end position="65"/>
    </location>
</feature>
<reference evidence="7 8" key="1">
    <citation type="journal article" date="2019" name="Nat. Plants">
        <title>Stout camphor tree genome fills gaps in understanding of flowering plant genome evolution.</title>
        <authorList>
            <person name="Chaw S.M."/>
            <person name="Liu Y.C."/>
            <person name="Wu Y.W."/>
            <person name="Wang H.Y."/>
            <person name="Lin C.I."/>
            <person name="Wu C.S."/>
            <person name="Ke H.M."/>
            <person name="Chang L.Y."/>
            <person name="Hsu C.Y."/>
            <person name="Yang H.T."/>
            <person name="Sudianto E."/>
            <person name="Hsu M.H."/>
            <person name="Wu K.P."/>
            <person name="Wang L.N."/>
            <person name="Leebens-Mack J.H."/>
            <person name="Tsai I.J."/>
        </authorList>
    </citation>
    <scope>NUCLEOTIDE SEQUENCE [LARGE SCALE GENOMIC DNA]</scope>
    <source>
        <strain evidence="8">cv. Chaw 1501</strain>
        <tissue evidence="7">Young leaves</tissue>
    </source>
</reference>
<comment type="subcellular location">
    <subcellularLocation>
        <location evidence="1">Membrane</location>
        <topology evidence="1">Multi-pass membrane protein</topology>
    </subcellularLocation>
</comment>
<keyword evidence="5 6" id="KW-0472">Membrane</keyword>
<keyword evidence="4 6" id="KW-1133">Transmembrane helix</keyword>
<evidence type="ECO:0000256" key="6">
    <source>
        <dbReference type="RuleBase" id="RU004914"/>
    </source>
</evidence>
<feature type="transmembrane region" description="Helical" evidence="6">
    <location>
        <begin position="230"/>
        <end position="252"/>
    </location>
</feature>
<evidence type="ECO:0000256" key="2">
    <source>
        <dbReference type="ARBA" id="ARBA00010199"/>
    </source>
</evidence>
<dbReference type="Pfam" id="PF01554">
    <property type="entry name" value="MatE"/>
    <property type="match status" value="3"/>
</dbReference>
<feature type="transmembrane region" description="Helical" evidence="6">
    <location>
        <begin position="347"/>
        <end position="368"/>
    </location>
</feature>
<dbReference type="EMBL" id="QPKB01000011">
    <property type="protein sequence ID" value="RWR95676.1"/>
    <property type="molecule type" value="Genomic_DNA"/>
</dbReference>
<keyword evidence="8" id="KW-1185">Reference proteome</keyword>
<dbReference type="Proteomes" id="UP000283530">
    <property type="component" value="Unassembled WGS sequence"/>
</dbReference>
<dbReference type="OrthoDB" id="2126698at2759"/>
<dbReference type="GO" id="GO:0015297">
    <property type="term" value="F:antiporter activity"/>
    <property type="evidence" value="ECO:0007669"/>
    <property type="project" value="InterPro"/>
</dbReference>
<feature type="transmembrane region" description="Helical" evidence="6">
    <location>
        <begin position="16"/>
        <end position="40"/>
    </location>
</feature>
<evidence type="ECO:0000313" key="7">
    <source>
        <dbReference type="EMBL" id="RWR95676.1"/>
    </source>
</evidence>
<evidence type="ECO:0000256" key="5">
    <source>
        <dbReference type="ARBA" id="ARBA00023136"/>
    </source>
</evidence>
<proteinExistence type="inferred from homology"/>
<sequence length="531" mass="57498">MEKLVDRSWDESKKMWVIAGPAILTSVFQFSIGFVTVVFVGHLGNVELAAVSIAQNVIEGFAYGIMVMGMEKLVDRSCEESKKTWVIAGPAILTSVLQFSIDFVTVVFVGHLGNVELAAVSIAQNVIEGFAYGIMLGMGSALETLCGQAVGAGQIHMLGIYMQRSWIITGVTAMVLTPVYIFTSPILKILHQATDISDVAGRYCIWVIPQLFAYAINFPIQKFFQSQSRVWVMAAISGVVLAFHVLLNWLLVTKLEHGLAGAAIAGNISWWVINLAQLAYLVSGYFPDAWTGFSFLAFQSLAAFLKLSLASAVILELWYITAVILLVGCLKQNTEIAVDAVSICMNLELWALMIALGFNTAVSVRVSNELGAGRPKATKLSVAVAVATSALLGVLFMVVVLITQSDFPKLFTEKPVVVRETSKLGYLLAATIFLNSIQPVLHGVAIGAGWQSLVALINTGCYYLFGLPIGALLGYKFKLNAAGIWSGMLAGTLLQTVVLLVMTLRTNWEKEALQAKERVRTWGGPSEPQQT</sequence>
<accession>A0A443PY32</accession>
<dbReference type="InterPro" id="IPR002528">
    <property type="entry name" value="MATE_fam"/>
</dbReference>
<feature type="transmembrane region" description="Helical" evidence="6">
    <location>
        <begin position="130"/>
        <end position="153"/>
    </location>
</feature>
<dbReference type="GO" id="GO:0042910">
    <property type="term" value="F:xenobiotic transmembrane transporter activity"/>
    <property type="evidence" value="ECO:0007669"/>
    <property type="project" value="InterPro"/>
</dbReference>
<dbReference type="CDD" id="cd13132">
    <property type="entry name" value="MATE_eukaryotic"/>
    <property type="match status" value="1"/>
</dbReference>
<feature type="transmembrane region" description="Helical" evidence="6">
    <location>
        <begin position="199"/>
        <end position="218"/>
    </location>
</feature>
<dbReference type="STRING" id="337451.A0A443PY32"/>
<dbReference type="AlphaFoldDB" id="A0A443PY32"/>
<organism evidence="7 8">
    <name type="scientific">Cinnamomum micranthum f. kanehirae</name>
    <dbReference type="NCBI Taxonomy" id="337451"/>
    <lineage>
        <taxon>Eukaryota</taxon>
        <taxon>Viridiplantae</taxon>
        <taxon>Streptophyta</taxon>
        <taxon>Embryophyta</taxon>
        <taxon>Tracheophyta</taxon>
        <taxon>Spermatophyta</taxon>
        <taxon>Magnoliopsida</taxon>
        <taxon>Magnoliidae</taxon>
        <taxon>Laurales</taxon>
        <taxon>Lauraceae</taxon>
        <taxon>Cinnamomum</taxon>
    </lineage>
</organism>
<evidence type="ECO:0000313" key="8">
    <source>
        <dbReference type="Proteomes" id="UP000283530"/>
    </source>
</evidence>
<feature type="transmembrane region" description="Helical" evidence="6">
    <location>
        <begin position="380"/>
        <end position="404"/>
    </location>
</feature>
<gene>
    <name evidence="7" type="ORF">CKAN_02503000</name>
</gene>
<name>A0A443PY32_9MAGN</name>
<evidence type="ECO:0000256" key="1">
    <source>
        <dbReference type="ARBA" id="ARBA00004141"/>
    </source>
</evidence>
<feature type="transmembrane region" description="Helical" evidence="6">
    <location>
        <begin position="165"/>
        <end position="187"/>
    </location>
</feature>
<feature type="transmembrane region" description="Helical" evidence="6">
    <location>
        <begin position="258"/>
        <end position="282"/>
    </location>
</feature>
<dbReference type="PANTHER" id="PTHR11206">
    <property type="entry name" value="MULTIDRUG RESISTANCE PROTEIN"/>
    <property type="match status" value="1"/>
</dbReference>